<evidence type="ECO:0000256" key="2">
    <source>
        <dbReference type="SAM" id="Phobius"/>
    </source>
</evidence>
<feature type="transmembrane region" description="Helical" evidence="2">
    <location>
        <begin position="151"/>
        <end position="170"/>
    </location>
</feature>
<reference evidence="3" key="1">
    <citation type="submission" date="2016-10" db="EMBL/GenBank/DDBJ databases">
        <authorList>
            <person name="de Groot N.N."/>
        </authorList>
    </citation>
    <scope>NUCLEOTIDE SEQUENCE</scope>
</reference>
<feature type="transmembrane region" description="Helical" evidence="2">
    <location>
        <begin position="347"/>
        <end position="368"/>
    </location>
</feature>
<accession>A0A1W1E7D2</accession>
<keyword evidence="2" id="KW-0812">Transmembrane</keyword>
<evidence type="ECO:0000256" key="1">
    <source>
        <dbReference type="SAM" id="MobiDB-lite"/>
    </source>
</evidence>
<feature type="transmembrane region" description="Helical" evidence="2">
    <location>
        <begin position="6"/>
        <end position="29"/>
    </location>
</feature>
<feature type="transmembrane region" description="Helical" evidence="2">
    <location>
        <begin position="114"/>
        <end position="139"/>
    </location>
</feature>
<dbReference type="AlphaFoldDB" id="A0A1W1E7D2"/>
<organism evidence="3">
    <name type="scientific">hydrothermal vent metagenome</name>
    <dbReference type="NCBI Taxonomy" id="652676"/>
    <lineage>
        <taxon>unclassified sequences</taxon>
        <taxon>metagenomes</taxon>
        <taxon>ecological metagenomes</taxon>
    </lineage>
</organism>
<name>A0A1W1E7D2_9ZZZZ</name>
<keyword evidence="2" id="KW-0472">Membrane</keyword>
<proteinExistence type="predicted"/>
<evidence type="ECO:0000313" key="3">
    <source>
        <dbReference type="EMBL" id="SFV89884.1"/>
    </source>
</evidence>
<feature type="compositionally biased region" description="Polar residues" evidence="1">
    <location>
        <begin position="321"/>
        <end position="334"/>
    </location>
</feature>
<sequence>MEKIWAFMIAHQIETLLLGFGVILLAFIITHWQEVKFWWLNFTYNFPVIGKISYLAKDIEGFDENHKWFYSEERLCRDYYNFYEKVDVNDESYDEAKDYLHAVGELGRKPTPTFIWIMIFVLVIVEAFGFAYVLAGFTIPGASEATQQKGAVGVAAMLAILLVWLTHLTGQELHKNTLIKKIRRWYKNDNAGGSNWRDLKPDEQLITIDNTFDDKSSPNYIRMLNRLDVNDKVKTTYTKTMLTLAFIIAVAIGATYIRHQVLVQEIASAHESAVNIFNDDSGSPFGDSDASSDDDVGALFGDTDSKDAEDDLASLFGSDTPKAQSSSKPVQSSADIEDETNQKGGDATFMILGLLFVFIQILGIFFGMHYDFAGRESKEAYACLRGFSTKKAFLSYYERAKTHIARVAQKQLQKLQHKMNIINDNMGTDAETTVLLRNNKDRTFKKYLEFEDK</sequence>
<gene>
    <name evidence="3" type="ORF">MNB_SV-4-720</name>
</gene>
<protein>
    <submittedName>
        <fullName evidence="3">Uncharacterized protein</fullName>
    </submittedName>
</protein>
<dbReference type="EMBL" id="FPIB01000004">
    <property type="protein sequence ID" value="SFV89884.1"/>
    <property type="molecule type" value="Genomic_DNA"/>
</dbReference>
<keyword evidence="2" id="KW-1133">Transmembrane helix</keyword>
<feature type="transmembrane region" description="Helical" evidence="2">
    <location>
        <begin position="240"/>
        <end position="257"/>
    </location>
</feature>
<feature type="region of interest" description="Disordered" evidence="1">
    <location>
        <begin position="316"/>
        <end position="339"/>
    </location>
</feature>